<feature type="domain" description="GGDEF" evidence="1">
    <location>
        <begin position="299"/>
        <end position="446"/>
    </location>
</feature>
<dbReference type="Pfam" id="PF00990">
    <property type="entry name" value="GGDEF"/>
    <property type="match status" value="1"/>
</dbReference>
<proteinExistence type="predicted"/>
<dbReference type="Gene3D" id="3.30.450.20">
    <property type="entry name" value="PAS domain"/>
    <property type="match status" value="1"/>
</dbReference>
<dbReference type="RefSeq" id="WP_111571056.1">
    <property type="nucleotide sequence ID" value="NZ_QLME01000002.1"/>
</dbReference>
<dbReference type="Pfam" id="PF13487">
    <property type="entry name" value="HD_5"/>
    <property type="match status" value="1"/>
</dbReference>
<dbReference type="Proteomes" id="UP000294697">
    <property type="component" value="Unassembled WGS sequence"/>
</dbReference>
<dbReference type="OrthoDB" id="2109834at2"/>
<dbReference type="CDD" id="cd00077">
    <property type="entry name" value="HDc"/>
    <property type="match status" value="1"/>
</dbReference>
<organism evidence="3 4">
    <name type="scientific">Halanaerobium saccharolyticum</name>
    <dbReference type="NCBI Taxonomy" id="43595"/>
    <lineage>
        <taxon>Bacteria</taxon>
        <taxon>Bacillati</taxon>
        <taxon>Bacillota</taxon>
        <taxon>Clostridia</taxon>
        <taxon>Halanaerobiales</taxon>
        <taxon>Halanaerobiaceae</taxon>
        <taxon>Halanaerobium</taxon>
    </lineage>
</organism>
<dbReference type="SUPFAM" id="SSF109604">
    <property type="entry name" value="HD-domain/PDEase-like"/>
    <property type="match status" value="1"/>
</dbReference>
<dbReference type="PANTHER" id="PTHR45228:SF1">
    <property type="entry name" value="CYCLIC DI-GMP PHOSPHODIESTERASE TM_0186"/>
    <property type="match status" value="1"/>
</dbReference>
<evidence type="ECO:0000313" key="4">
    <source>
        <dbReference type="Proteomes" id="UP000294697"/>
    </source>
</evidence>
<evidence type="ECO:0000259" key="1">
    <source>
        <dbReference type="PROSITE" id="PS50887"/>
    </source>
</evidence>
<dbReference type="NCBIfam" id="TIGR00254">
    <property type="entry name" value="GGDEF"/>
    <property type="match status" value="1"/>
</dbReference>
<dbReference type="SMART" id="SM00267">
    <property type="entry name" value="GGDEF"/>
    <property type="match status" value="1"/>
</dbReference>
<dbReference type="PROSITE" id="PS51832">
    <property type="entry name" value="HD_GYP"/>
    <property type="match status" value="1"/>
</dbReference>
<dbReference type="Pfam" id="PF08448">
    <property type="entry name" value="PAS_4"/>
    <property type="match status" value="1"/>
</dbReference>
<gene>
    <name evidence="3" type="ORF">C8C77_101139</name>
</gene>
<dbReference type="InterPro" id="IPR043128">
    <property type="entry name" value="Rev_trsase/Diguanyl_cyclase"/>
</dbReference>
<dbReference type="InterPro" id="IPR052020">
    <property type="entry name" value="Cyclic_di-GMP/3'3'-cGAMP_PDE"/>
</dbReference>
<dbReference type="InterPro" id="IPR000014">
    <property type="entry name" value="PAS"/>
</dbReference>
<dbReference type="InterPro" id="IPR037522">
    <property type="entry name" value="HD_GYP_dom"/>
</dbReference>
<dbReference type="InterPro" id="IPR003607">
    <property type="entry name" value="HD/PDEase_dom"/>
</dbReference>
<dbReference type="InterPro" id="IPR029787">
    <property type="entry name" value="Nucleotide_cyclase"/>
</dbReference>
<dbReference type="AlphaFoldDB" id="A0A4R7Z8T8"/>
<feature type="domain" description="HD-GYP" evidence="2">
    <location>
        <begin position="415"/>
        <end position="613"/>
    </location>
</feature>
<dbReference type="SUPFAM" id="SSF55785">
    <property type="entry name" value="PYP-like sensor domain (PAS domain)"/>
    <property type="match status" value="1"/>
</dbReference>
<protein>
    <submittedName>
        <fullName evidence="3">PAS domain S-box-containing protein/diguanylate cyclase (GGDEF)-like protein</fullName>
    </submittedName>
</protein>
<evidence type="ECO:0000259" key="2">
    <source>
        <dbReference type="PROSITE" id="PS51832"/>
    </source>
</evidence>
<reference evidence="3 4" key="1">
    <citation type="submission" date="2019-03" db="EMBL/GenBank/DDBJ databases">
        <title>Subsurface microbial communities from deep shales in Ohio and West Virginia, USA.</title>
        <authorList>
            <person name="Wrighton K."/>
        </authorList>
    </citation>
    <scope>NUCLEOTIDE SEQUENCE [LARGE SCALE GENOMIC DNA]</scope>
    <source>
        <strain evidence="3 4">MSL9.2</strain>
    </source>
</reference>
<evidence type="ECO:0000313" key="3">
    <source>
        <dbReference type="EMBL" id="TDW07667.1"/>
    </source>
</evidence>
<dbReference type="SUPFAM" id="SSF55073">
    <property type="entry name" value="Nucleotide cyclase"/>
    <property type="match status" value="1"/>
</dbReference>
<dbReference type="Gene3D" id="1.10.3210.10">
    <property type="entry name" value="Hypothetical protein af1432"/>
    <property type="match status" value="1"/>
</dbReference>
<dbReference type="Gene3D" id="3.30.70.270">
    <property type="match status" value="1"/>
</dbReference>
<dbReference type="EMBL" id="SODA01000001">
    <property type="protein sequence ID" value="TDW07667.1"/>
    <property type="molecule type" value="Genomic_DNA"/>
</dbReference>
<sequence length="613" mass="71673">MLKIVIIINDLIEKNKMKSHLNRAKRKIADFDFELVKEFDNNRQAVNYLYQNSDVDIIIVENAMGKVFSGLDLVMLAEKEFPRSSLILLNEPGSELELDSRNVSNLTAILNKRESYSTFSNLLLLTILKQKRKNEESRKREKKLNDYRTIIDHTHDAIFLLAVDCDENFYYKRINATHQRLTALSNAEIQGKRTAEIFGEEVAEKLEKNYLRCLRKKERINYTEKLKFPAGQKYWQTTLYPVVRNGRVEEIVGASYDITDMEAKQQRLDYIKRHDRLTGLYNKEYFNQLFTELNQNQKDDLSLILLNVENFQLLNKFFSYQKGDQILKEIASVLAQISNHNKVAAHLCADHFAVILKNQSSLEVERTLNFIKKEIAQINIKGIYIDIAAVSLNKVNNKISSHDFFNDGVSKINFHRYKSSQDSSFYCSLMKYLEENNDNELRQYEELVKITKKAAAYFELNEKEKDKLLHLARHHDLGKLALDKNILKKGDSLTAEEWHEYQKHVLISANFAASYQDLAGICDLIYSHHEHFDGSGWPEGLKGEKIPYLSRLFAVINFYSKLKSNLFFSFSRDKYYFGALAEKEIVREFNHYRKKVFDPQIVDKFLSFLKIKS</sequence>
<dbReference type="InterPro" id="IPR013656">
    <property type="entry name" value="PAS_4"/>
</dbReference>
<comment type="caution">
    <text evidence="3">The sequence shown here is derived from an EMBL/GenBank/DDBJ whole genome shotgun (WGS) entry which is preliminary data.</text>
</comment>
<name>A0A4R7Z8T8_9FIRM</name>
<dbReference type="NCBIfam" id="TIGR00229">
    <property type="entry name" value="sensory_box"/>
    <property type="match status" value="1"/>
</dbReference>
<dbReference type="InterPro" id="IPR000160">
    <property type="entry name" value="GGDEF_dom"/>
</dbReference>
<dbReference type="PANTHER" id="PTHR45228">
    <property type="entry name" value="CYCLIC DI-GMP PHOSPHODIESTERASE TM_0186-RELATED"/>
    <property type="match status" value="1"/>
</dbReference>
<dbReference type="PROSITE" id="PS50887">
    <property type="entry name" value="GGDEF"/>
    <property type="match status" value="1"/>
</dbReference>
<dbReference type="InterPro" id="IPR035965">
    <property type="entry name" value="PAS-like_dom_sf"/>
</dbReference>
<accession>A0A4R7Z8T8</accession>